<evidence type="ECO:0000256" key="6">
    <source>
        <dbReference type="ARBA" id="ARBA00023196"/>
    </source>
</evidence>
<dbReference type="AlphaFoldDB" id="A0A8B2P0W3"/>
<comment type="function">
    <text evidence="8">F(1)F(0) ATP synthase produces ATP from ADP in the presence of a proton or sodium gradient. F-type ATPases consist of two structural domains, F(1) containing the extramembraneous catalytic core and F(0) containing the membrane proton channel, linked together by a central stalk and a peripheral stalk. During catalysis, ATP synthesis in the catalytic domain of F(1) is coupled via a rotary mechanism of the central stalk subunits to proton translocation.</text>
</comment>
<evidence type="ECO:0000256" key="4">
    <source>
        <dbReference type="ARBA" id="ARBA00023065"/>
    </source>
</evidence>
<name>A0A8B2P0W3_9HYPH</name>
<comment type="subcellular location">
    <subcellularLocation>
        <location evidence="8">Cell membrane</location>
        <topology evidence="8">Peripheral membrane protein</topology>
    </subcellularLocation>
    <subcellularLocation>
        <location evidence="1">Membrane</location>
    </subcellularLocation>
</comment>
<dbReference type="RefSeq" id="WP_111342447.1">
    <property type="nucleotide sequence ID" value="NZ_JAIWKD010000001.1"/>
</dbReference>
<dbReference type="PANTHER" id="PTHR11910">
    <property type="entry name" value="ATP SYNTHASE DELTA CHAIN"/>
    <property type="match status" value="1"/>
</dbReference>
<comment type="similarity">
    <text evidence="8">Belongs to the ATPase delta chain family.</text>
</comment>
<sequence length="184" mass="19823">MATSESSGVAERYASALFDLAREQNALDSVEADVSTLRQMIAESDDLRRLLESPIIKAEDQIRALGAVLEANGISGLVANFAKLAAKNRRLFALPGMLKVFGELMAKHRGETLAIVTSAEPLTDAQLETLRQVLSEKTGGTMKLETIVDPSLIGGLIVRLGSQMIDTSVRTRLQGLRQAMKEAA</sequence>
<dbReference type="PROSITE" id="PS00389">
    <property type="entry name" value="ATPASE_DELTA"/>
    <property type="match status" value="1"/>
</dbReference>
<dbReference type="PRINTS" id="PR00125">
    <property type="entry name" value="ATPASEDELTA"/>
</dbReference>
<evidence type="ECO:0000313" key="10">
    <source>
        <dbReference type="Proteomes" id="UP000249590"/>
    </source>
</evidence>
<dbReference type="InterPro" id="IPR026015">
    <property type="entry name" value="ATP_synth_OSCP/delta_N_sf"/>
</dbReference>
<dbReference type="NCBIfam" id="NF004402">
    <property type="entry name" value="PRK05758.2-2"/>
    <property type="match status" value="1"/>
</dbReference>
<evidence type="ECO:0000256" key="5">
    <source>
        <dbReference type="ARBA" id="ARBA00023136"/>
    </source>
</evidence>
<dbReference type="InterPro" id="IPR020781">
    <property type="entry name" value="ATPase_OSCP/d_CS"/>
</dbReference>
<dbReference type="NCBIfam" id="TIGR01145">
    <property type="entry name" value="ATP_synt_delta"/>
    <property type="match status" value="1"/>
</dbReference>
<keyword evidence="7 8" id="KW-0066">ATP synthesis</keyword>
<keyword evidence="10" id="KW-1185">Reference proteome</keyword>
<dbReference type="NCBIfam" id="NF004406">
    <property type="entry name" value="PRK05758.3-2"/>
    <property type="match status" value="1"/>
</dbReference>
<dbReference type="GO" id="GO:0005886">
    <property type="term" value="C:plasma membrane"/>
    <property type="evidence" value="ECO:0007669"/>
    <property type="project" value="UniProtKB-SubCell"/>
</dbReference>
<evidence type="ECO:0000313" key="9">
    <source>
        <dbReference type="EMBL" id="RAI03604.1"/>
    </source>
</evidence>
<keyword evidence="6 8" id="KW-0139">CF(1)</keyword>
<keyword evidence="2 8" id="KW-0813">Transport</keyword>
<proteinExistence type="inferred from homology"/>
<dbReference type="GO" id="GO:0045259">
    <property type="term" value="C:proton-transporting ATP synthase complex"/>
    <property type="evidence" value="ECO:0007669"/>
    <property type="project" value="UniProtKB-KW"/>
</dbReference>
<keyword evidence="5 8" id="KW-0472">Membrane</keyword>
<gene>
    <name evidence="8" type="primary">atpH</name>
    <name evidence="9" type="ORF">DLJ53_03705</name>
</gene>
<dbReference type="InterPro" id="IPR000711">
    <property type="entry name" value="ATPase_OSCP/dsu"/>
</dbReference>
<evidence type="ECO:0000256" key="7">
    <source>
        <dbReference type="ARBA" id="ARBA00023310"/>
    </source>
</evidence>
<keyword evidence="4 8" id="KW-0406">Ion transport</keyword>
<protein>
    <recommendedName>
        <fullName evidence="8">ATP synthase subunit delta</fullName>
    </recommendedName>
    <alternativeName>
        <fullName evidence="8">ATP synthase F(1) sector subunit delta</fullName>
    </alternativeName>
    <alternativeName>
        <fullName evidence="8">F-type ATPase subunit delta</fullName>
        <shortName evidence="8">F-ATPase subunit delta</shortName>
    </alternativeName>
</protein>
<keyword evidence="8" id="KW-1003">Cell membrane</keyword>
<evidence type="ECO:0000256" key="1">
    <source>
        <dbReference type="ARBA" id="ARBA00004370"/>
    </source>
</evidence>
<dbReference type="Proteomes" id="UP000249590">
    <property type="component" value="Unassembled WGS sequence"/>
</dbReference>
<accession>A0A8B2P0W3</accession>
<dbReference type="EMBL" id="QHHQ01000001">
    <property type="protein sequence ID" value="RAI03604.1"/>
    <property type="molecule type" value="Genomic_DNA"/>
</dbReference>
<dbReference type="SUPFAM" id="SSF47928">
    <property type="entry name" value="N-terminal domain of the delta subunit of the F1F0-ATP synthase"/>
    <property type="match status" value="1"/>
</dbReference>
<evidence type="ECO:0000256" key="2">
    <source>
        <dbReference type="ARBA" id="ARBA00022448"/>
    </source>
</evidence>
<dbReference type="Pfam" id="PF00213">
    <property type="entry name" value="OSCP"/>
    <property type="match status" value="1"/>
</dbReference>
<comment type="caution">
    <text evidence="9">The sequence shown here is derived from an EMBL/GenBank/DDBJ whole genome shotgun (WGS) entry which is preliminary data.</text>
</comment>
<dbReference type="GO" id="GO:0046933">
    <property type="term" value="F:proton-transporting ATP synthase activity, rotational mechanism"/>
    <property type="evidence" value="ECO:0007669"/>
    <property type="project" value="UniProtKB-UniRule"/>
</dbReference>
<reference evidence="9 10" key="1">
    <citation type="submission" date="2018-05" db="EMBL/GenBank/DDBJ databases">
        <title>Acuticoccus sediminis sp. nov., isolated from deep-sea sediment of Indian Ocean.</title>
        <authorList>
            <person name="Liu X."/>
            <person name="Lai Q."/>
            <person name="Du Y."/>
            <person name="Sun F."/>
            <person name="Zhang X."/>
            <person name="Wang S."/>
            <person name="Shao Z."/>
        </authorList>
    </citation>
    <scope>NUCLEOTIDE SEQUENCE [LARGE SCALE GENOMIC DNA]</scope>
    <source>
        <strain evidence="9 10">PTG4-2</strain>
    </source>
</reference>
<dbReference type="Gene3D" id="1.10.520.20">
    <property type="entry name" value="N-terminal domain of the delta subunit of the F1F0-ATP synthase"/>
    <property type="match status" value="1"/>
</dbReference>
<dbReference type="HAMAP" id="MF_01416">
    <property type="entry name" value="ATP_synth_delta_bact"/>
    <property type="match status" value="1"/>
</dbReference>
<dbReference type="OrthoDB" id="9796185at2"/>
<comment type="function">
    <text evidence="8">This protein is part of the stalk that links CF(0) to CF(1). It either transmits conformational changes from CF(0) to CF(1) or is implicated in proton conduction.</text>
</comment>
<organism evidence="9 10">
    <name type="scientific">Acuticoccus sediminis</name>
    <dbReference type="NCBI Taxonomy" id="2184697"/>
    <lineage>
        <taxon>Bacteria</taxon>
        <taxon>Pseudomonadati</taxon>
        <taxon>Pseudomonadota</taxon>
        <taxon>Alphaproteobacteria</taxon>
        <taxon>Hyphomicrobiales</taxon>
        <taxon>Amorphaceae</taxon>
        <taxon>Acuticoccus</taxon>
    </lineage>
</organism>
<evidence type="ECO:0000256" key="3">
    <source>
        <dbReference type="ARBA" id="ARBA00022781"/>
    </source>
</evidence>
<evidence type="ECO:0000256" key="8">
    <source>
        <dbReference type="HAMAP-Rule" id="MF_01416"/>
    </source>
</evidence>
<keyword evidence="3 8" id="KW-0375">Hydrogen ion transport</keyword>